<dbReference type="InterPro" id="IPR050869">
    <property type="entry name" value="H3K4_H4K5_MeTrfase"/>
</dbReference>
<name>A0A1V0SL95_9VIRU</name>
<dbReference type="SUPFAM" id="SSF82199">
    <property type="entry name" value="SET domain"/>
    <property type="match status" value="1"/>
</dbReference>
<protein>
    <submittedName>
        <fullName evidence="2">SET domain protein</fullName>
    </submittedName>
</protein>
<sequence>MKKHDSNYINNIIQMVYIDHRLKKTNIPGKGYGFIARESIRAGDILIKETPSITIQENEIYSDIFQLLYLILSDQQLKEQFITLAPDSVDNISINQSNIMNELKKKVSSKNNALYDFFANNYSTKEIMIYCAKYMCNAFEFQNKPVILFTGTMMNHSCLPNVIFGEKDNQMCFIAVRDIKKGEEICGSYIDITLPTNKRKKHLKEQYGFDCRCERCSIQDDNMIKQLHKQAIEIEKEKKKEFGHSKSKYV</sequence>
<dbReference type="EMBL" id="KY684113">
    <property type="protein sequence ID" value="ARF12519.1"/>
    <property type="molecule type" value="Genomic_DNA"/>
</dbReference>
<reference evidence="2" key="1">
    <citation type="journal article" date="2017" name="Science">
        <title>Giant viruses with an expanded complement of translation system components.</title>
        <authorList>
            <person name="Schulz F."/>
            <person name="Yutin N."/>
            <person name="Ivanova N.N."/>
            <person name="Ortega D.R."/>
            <person name="Lee T.K."/>
            <person name="Vierheilig J."/>
            <person name="Daims H."/>
            <person name="Horn M."/>
            <person name="Wagner M."/>
            <person name="Jensen G.J."/>
            <person name="Kyrpides N.C."/>
            <person name="Koonin E.V."/>
            <person name="Woyke T."/>
        </authorList>
    </citation>
    <scope>NUCLEOTIDE SEQUENCE</scope>
    <source>
        <strain evidence="2">KNV1</strain>
    </source>
</reference>
<dbReference type="Gene3D" id="1.25.40.10">
    <property type="entry name" value="Tetratricopeptide repeat domain"/>
    <property type="match status" value="1"/>
</dbReference>
<feature type="domain" description="SET" evidence="1">
    <location>
        <begin position="20"/>
        <end position="190"/>
    </location>
</feature>
<dbReference type="InterPro" id="IPR046341">
    <property type="entry name" value="SET_dom_sf"/>
</dbReference>
<evidence type="ECO:0000313" key="2">
    <source>
        <dbReference type="EMBL" id="ARF12519.1"/>
    </source>
</evidence>
<accession>A0A1V0SL95</accession>
<dbReference type="PANTHER" id="PTHR12197:SF251">
    <property type="entry name" value="EG:BACR7C10.4 PROTEIN"/>
    <property type="match status" value="1"/>
</dbReference>
<dbReference type="InterPro" id="IPR011990">
    <property type="entry name" value="TPR-like_helical_dom_sf"/>
</dbReference>
<dbReference type="SMART" id="SM00317">
    <property type="entry name" value="SET"/>
    <property type="match status" value="1"/>
</dbReference>
<evidence type="ECO:0000259" key="1">
    <source>
        <dbReference type="PROSITE" id="PS50280"/>
    </source>
</evidence>
<dbReference type="PANTHER" id="PTHR12197">
    <property type="entry name" value="HISTONE-LYSINE N-METHYLTRANSFERASE SMYD"/>
    <property type="match status" value="1"/>
</dbReference>
<proteinExistence type="predicted"/>
<dbReference type="InterPro" id="IPR001214">
    <property type="entry name" value="SET_dom"/>
</dbReference>
<dbReference type="Gene3D" id="2.170.270.10">
    <property type="entry name" value="SET domain"/>
    <property type="match status" value="1"/>
</dbReference>
<dbReference type="PROSITE" id="PS50280">
    <property type="entry name" value="SET"/>
    <property type="match status" value="1"/>
</dbReference>
<dbReference type="CDD" id="cd20071">
    <property type="entry name" value="SET_SMYD"/>
    <property type="match status" value="1"/>
</dbReference>
<dbReference type="Pfam" id="PF00856">
    <property type="entry name" value="SET"/>
    <property type="match status" value="1"/>
</dbReference>
<gene>
    <name evidence="2" type="ORF">Klosneuvirus_6_81</name>
</gene>
<organism evidence="2">
    <name type="scientific">Klosneuvirus KNV1</name>
    <dbReference type="NCBI Taxonomy" id="1977640"/>
    <lineage>
        <taxon>Viruses</taxon>
        <taxon>Varidnaviria</taxon>
        <taxon>Bamfordvirae</taxon>
        <taxon>Nucleocytoviricota</taxon>
        <taxon>Megaviricetes</taxon>
        <taxon>Imitervirales</taxon>
        <taxon>Mimiviridae</taxon>
        <taxon>Klosneuvirinae</taxon>
        <taxon>Klosneuvirus</taxon>
    </lineage>
</organism>